<dbReference type="EMBL" id="BK015689">
    <property type="protein sequence ID" value="DAE20135.1"/>
    <property type="molecule type" value="Genomic_DNA"/>
</dbReference>
<evidence type="ECO:0000313" key="1">
    <source>
        <dbReference type="EMBL" id="DAE20135.1"/>
    </source>
</evidence>
<protein>
    <submittedName>
        <fullName evidence="1">Uncharacterized protein</fullName>
    </submittedName>
</protein>
<proteinExistence type="predicted"/>
<accession>A0A8S5QLJ2</accession>
<organism evidence="1">
    <name type="scientific">CrAss-like virus sp. ctYsL76</name>
    <dbReference type="NCBI Taxonomy" id="2826826"/>
    <lineage>
        <taxon>Viruses</taxon>
        <taxon>Duplodnaviria</taxon>
        <taxon>Heunggongvirae</taxon>
        <taxon>Uroviricota</taxon>
        <taxon>Caudoviricetes</taxon>
        <taxon>Crassvirales</taxon>
    </lineage>
</organism>
<reference evidence="1" key="1">
    <citation type="journal article" date="2021" name="Proc. Natl. Acad. Sci. U.S.A.">
        <title>A Catalog of Tens of Thousands of Viruses from Human Metagenomes Reveals Hidden Associations with Chronic Diseases.</title>
        <authorList>
            <person name="Tisza M.J."/>
            <person name="Buck C.B."/>
        </authorList>
    </citation>
    <scope>NUCLEOTIDE SEQUENCE</scope>
    <source>
        <strain evidence="1">CtYsL76</strain>
    </source>
</reference>
<name>A0A8S5QLJ2_9CAUD</name>
<sequence length="33" mass="4192">MQIVHYHLRRYNKNQNALRLLKHLYQIVEQEQN</sequence>